<evidence type="ECO:0000313" key="9">
    <source>
        <dbReference type="Proteomes" id="UP000676169"/>
    </source>
</evidence>
<feature type="domain" description="RDD" evidence="6">
    <location>
        <begin position="74"/>
        <end position="201"/>
    </location>
</feature>
<keyword evidence="9" id="KW-1185">Reference proteome</keyword>
<evidence type="ECO:0000313" key="8">
    <source>
        <dbReference type="EMBL" id="QUE49821.1"/>
    </source>
</evidence>
<evidence type="ECO:0000259" key="6">
    <source>
        <dbReference type="Pfam" id="PF06271"/>
    </source>
</evidence>
<reference evidence="8" key="1">
    <citation type="submission" date="2021-04" db="EMBL/GenBank/DDBJ databases">
        <title>Luteolibacter sp. 32A isolated from the skin of an Anderson's salamander (Ambystoma andersonii).</title>
        <authorList>
            <person name="Spergser J."/>
            <person name="Busse H.-J."/>
        </authorList>
    </citation>
    <scope>NUCLEOTIDE SEQUENCE</scope>
    <source>
        <strain evidence="8">32A</strain>
    </source>
</reference>
<dbReference type="RefSeq" id="WP_211629910.1">
    <property type="nucleotide sequence ID" value="NZ_CP073100.1"/>
</dbReference>
<dbReference type="KEGG" id="lamb:KBB96_13175"/>
<keyword evidence="2 5" id="KW-0812">Transmembrane</keyword>
<name>A0A975G6T0_9BACT</name>
<evidence type="ECO:0000256" key="5">
    <source>
        <dbReference type="SAM" id="Phobius"/>
    </source>
</evidence>
<organism evidence="8 9">
    <name type="scientific">Luteolibacter ambystomatis</name>
    <dbReference type="NCBI Taxonomy" id="2824561"/>
    <lineage>
        <taxon>Bacteria</taxon>
        <taxon>Pseudomonadati</taxon>
        <taxon>Verrucomicrobiota</taxon>
        <taxon>Verrucomicrobiia</taxon>
        <taxon>Verrucomicrobiales</taxon>
        <taxon>Verrucomicrobiaceae</taxon>
        <taxon>Luteolibacter</taxon>
    </lineage>
</organism>
<evidence type="ECO:0000256" key="4">
    <source>
        <dbReference type="ARBA" id="ARBA00023136"/>
    </source>
</evidence>
<feature type="transmembrane region" description="Helical" evidence="5">
    <location>
        <begin position="80"/>
        <end position="100"/>
    </location>
</feature>
<accession>A0A975G6T0</accession>
<sequence length="265" mass="29962">MDFWIIRDGEKAGPFPDYEIRRKIETGELGPADPVWSESMAGWTPVGEVPVFRVTIERPPVLPPPLPAHAVAAPPVWRRFWARMFDFTLYGVFLWGFLTLGKVDLKSVAANPWFIGLQLIPWFVIEIGLIHWFATTPGKALLGLKVLNRDGSKLSAVQSLRRAVLVCVAGVGLGLNLLFPICLTISWISLRRVGASLWDFVGGHETVRTYPPAWRTVAFVFLFLTAMNVQGWLLKPVAFSLKPEELEQMPAWFRDFYEKARQESL</sequence>
<dbReference type="InterPro" id="IPR025640">
    <property type="entry name" value="GYF_2"/>
</dbReference>
<feature type="domain" description="GYF" evidence="7">
    <location>
        <begin position="4"/>
        <end position="50"/>
    </location>
</feature>
<feature type="transmembrane region" description="Helical" evidence="5">
    <location>
        <begin position="213"/>
        <end position="234"/>
    </location>
</feature>
<dbReference type="Proteomes" id="UP000676169">
    <property type="component" value="Chromosome"/>
</dbReference>
<evidence type="ECO:0000256" key="2">
    <source>
        <dbReference type="ARBA" id="ARBA00022692"/>
    </source>
</evidence>
<evidence type="ECO:0000259" key="7">
    <source>
        <dbReference type="Pfam" id="PF14237"/>
    </source>
</evidence>
<dbReference type="AlphaFoldDB" id="A0A975G6T0"/>
<dbReference type="EMBL" id="CP073100">
    <property type="protein sequence ID" value="QUE49821.1"/>
    <property type="molecule type" value="Genomic_DNA"/>
</dbReference>
<comment type="subcellular location">
    <subcellularLocation>
        <location evidence="1">Membrane</location>
        <topology evidence="1">Multi-pass membrane protein</topology>
    </subcellularLocation>
</comment>
<evidence type="ECO:0000256" key="1">
    <source>
        <dbReference type="ARBA" id="ARBA00004141"/>
    </source>
</evidence>
<dbReference type="InterPro" id="IPR010432">
    <property type="entry name" value="RDD"/>
</dbReference>
<proteinExistence type="predicted"/>
<dbReference type="GO" id="GO:0016020">
    <property type="term" value="C:membrane"/>
    <property type="evidence" value="ECO:0007669"/>
    <property type="project" value="UniProtKB-SubCell"/>
</dbReference>
<feature type="transmembrane region" description="Helical" evidence="5">
    <location>
        <begin position="163"/>
        <end position="188"/>
    </location>
</feature>
<gene>
    <name evidence="8" type="ORF">KBB96_13175</name>
</gene>
<keyword evidence="4 5" id="KW-0472">Membrane</keyword>
<evidence type="ECO:0000256" key="3">
    <source>
        <dbReference type="ARBA" id="ARBA00022989"/>
    </source>
</evidence>
<protein>
    <submittedName>
        <fullName evidence="8">RDD family protein</fullName>
    </submittedName>
</protein>
<dbReference type="Pfam" id="PF06271">
    <property type="entry name" value="RDD"/>
    <property type="match status" value="1"/>
</dbReference>
<keyword evidence="3 5" id="KW-1133">Transmembrane helix</keyword>
<dbReference type="Pfam" id="PF14237">
    <property type="entry name" value="GYF_2"/>
    <property type="match status" value="1"/>
</dbReference>
<feature type="transmembrane region" description="Helical" evidence="5">
    <location>
        <begin position="120"/>
        <end position="142"/>
    </location>
</feature>